<name>A0A2H3JCQ3_WOLCO</name>
<reference evidence="1 2" key="1">
    <citation type="journal article" date="2012" name="Science">
        <title>The Paleozoic origin of enzymatic lignin decomposition reconstructed from 31 fungal genomes.</title>
        <authorList>
            <person name="Floudas D."/>
            <person name="Binder M."/>
            <person name="Riley R."/>
            <person name="Barry K."/>
            <person name="Blanchette R.A."/>
            <person name="Henrissat B."/>
            <person name="Martinez A.T."/>
            <person name="Otillar R."/>
            <person name="Spatafora J.W."/>
            <person name="Yadav J.S."/>
            <person name="Aerts A."/>
            <person name="Benoit I."/>
            <person name="Boyd A."/>
            <person name="Carlson A."/>
            <person name="Copeland A."/>
            <person name="Coutinho P.M."/>
            <person name="de Vries R.P."/>
            <person name="Ferreira P."/>
            <person name="Findley K."/>
            <person name="Foster B."/>
            <person name="Gaskell J."/>
            <person name="Glotzer D."/>
            <person name="Gorecki P."/>
            <person name="Heitman J."/>
            <person name="Hesse C."/>
            <person name="Hori C."/>
            <person name="Igarashi K."/>
            <person name="Jurgens J.A."/>
            <person name="Kallen N."/>
            <person name="Kersten P."/>
            <person name="Kohler A."/>
            <person name="Kuees U."/>
            <person name="Kumar T.K.A."/>
            <person name="Kuo A."/>
            <person name="LaButti K."/>
            <person name="Larrondo L.F."/>
            <person name="Lindquist E."/>
            <person name="Ling A."/>
            <person name="Lombard V."/>
            <person name="Lucas S."/>
            <person name="Lundell T."/>
            <person name="Martin R."/>
            <person name="McLaughlin D.J."/>
            <person name="Morgenstern I."/>
            <person name="Morin E."/>
            <person name="Murat C."/>
            <person name="Nagy L.G."/>
            <person name="Nolan M."/>
            <person name="Ohm R.A."/>
            <person name="Patyshakuliyeva A."/>
            <person name="Rokas A."/>
            <person name="Ruiz-Duenas F.J."/>
            <person name="Sabat G."/>
            <person name="Salamov A."/>
            <person name="Samejima M."/>
            <person name="Schmutz J."/>
            <person name="Slot J.C."/>
            <person name="St John F."/>
            <person name="Stenlid J."/>
            <person name="Sun H."/>
            <person name="Sun S."/>
            <person name="Syed K."/>
            <person name="Tsang A."/>
            <person name="Wiebenga A."/>
            <person name="Young D."/>
            <person name="Pisabarro A."/>
            <person name="Eastwood D.C."/>
            <person name="Martin F."/>
            <person name="Cullen D."/>
            <person name="Grigoriev I.V."/>
            <person name="Hibbett D.S."/>
        </authorList>
    </citation>
    <scope>NUCLEOTIDE SEQUENCE [LARGE SCALE GENOMIC DNA]</scope>
    <source>
        <strain evidence="1 2">MD-104</strain>
    </source>
</reference>
<dbReference type="AlphaFoldDB" id="A0A2H3JCQ3"/>
<protein>
    <submittedName>
        <fullName evidence="1">Uncharacterized protein</fullName>
    </submittedName>
</protein>
<accession>A0A2H3JCQ3</accession>
<dbReference type="EMBL" id="KB467831">
    <property type="protein sequence ID" value="PCH34464.1"/>
    <property type="molecule type" value="Genomic_DNA"/>
</dbReference>
<keyword evidence="2" id="KW-1185">Reference proteome</keyword>
<evidence type="ECO:0000313" key="2">
    <source>
        <dbReference type="Proteomes" id="UP000218811"/>
    </source>
</evidence>
<dbReference type="Proteomes" id="UP000218811">
    <property type="component" value="Unassembled WGS sequence"/>
</dbReference>
<gene>
    <name evidence="1" type="ORF">WOLCODRAFT_22710</name>
</gene>
<organism evidence="1 2">
    <name type="scientific">Wolfiporia cocos (strain MD-104)</name>
    <name type="common">Brown rot fungus</name>
    <dbReference type="NCBI Taxonomy" id="742152"/>
    <lineage>
        <taxon>Eukaryota</taxon>
        <taxon>Fungi</taxon>
        <taxon>Dikarya</taxon>
        <taxon>Basidiomycota</taxon>
        <taxon>Agaricomycotina</taxon>
        <taxon>Agaricomycetes</taxon>
        <taxon>Polyporales</taxon>
        <taxon>Phaeolaceae</taxon>
        <taxon>Wolfiporia</taxon>
    </lineage>
</organism>
<evidence type="ECO:0000313" key="1">
    <source>
        <dbReference type="EMBL" id="PCH34464.1"/>
    </source>
</evidence>
<proteinExistence type="predicted"/>
<sequence length="136" mass="15268">MKTTFEFVLALSSHSQFCGCECAPVTWLPSLTASSCPVLFSALRCASFPFLYVYAPSLAKSFKPLPIFTRHYCAPALIGRIYGPIDRVSYLRCPGCQLEFTKAMWPFTDRLDCALGLQAWWIMSKTKDPTHALTSR</sequence>